<evidence type="ECO:0000256" key="1">
    <source>
        <dbReference type="SAM" id="MobiDB-lite"/>
    </source>
</evidence>
<feature type="compositionally biased region" description="Acidic residues" evidence="1">
    <location>
        <begin position="210"/>
        <end position="223"/>
    </location>
</feature>
<dbReference type="SUPFAM" id="SSF52058">
    <property type="entry name" value="L domain-like"/>
    <property type="match status" value="1"/>
</dbReference>
<dbReference type="RefSeq" id="XP_068352191.1">
    <property type="nucleotide sequence ID" value="XM_068494399.1"/>
</dbReference>
<protein>
    <recommendedName>
        <fullName evidence="4">Leucine Rich Repeat family protein</fullName>
    </recommendedName>
</protein>
<sequence>MSAKSDWPKKALQCLKTSSRVDLEGEHIDDLSRLGSLNLMRQLNLSYVQISTLSGLKPQPNLETFIADGSQIANFMNFSSITNIRRLSLINTPVSRDPHFLLSALIACPNLTSVNGKMIPSSVRQRAQNYPEVGRLLINAGWMAEAQIPTDDEFTSLCDKYQVDFGHSENNQNEEEEDDVDHFEEILASFYQKHDKLVLFMKRRCGFLPQEEEEEEEEEEEDFRNELEISSNGSETKLNDFDLDDDQQPPLVERLAEVLRENGIEFDQNDIHSSILNVVQELCNETEQQKISSIMEESDSKSEGQT</sequence>
<feature type="region of interest" description="Disordered" evidence="1">
    <location>
        <begin position="210"/>
        <end position="248"/>
    </location>
</feature>
<organism evidence="2 3">
    <name type="scientific">Tritrichomonas foetus</name>
    <dbReference type="NCBI Taxonomy" id="1144522"/>
    <lineage>
        <taxon>Eukaryota</taxon>
        <taxon>Metamonada</taxon>
        <taxon>Parabasalia</taxon>
        <taxon>Tritrichomonadida</taxon>
        <taxon>Tritrichomonadidae</taxon>
        <taxon>Tritrichomonas</taxon>
    </lineage>
</organism>
<evidence type="ECO:0000313" key="3">
    <source>
        <dbReference type="Proteomes" id="UP000179807"/>
    </source>
</evidence>
<evidence type="ECO:0008006" key="4">
    <source>
        <dbReference type="Google" id="ProtNLM"/>
    </source>
</evidence>
<dbReference type="Proteomes" id="UP000179807">
    <property type="component" value="Unassembled WGS sequence"/>
</dbReference>
<dbReference type="OrthoDB" id="6334211at2759"/>
<proteinExistence type="predicted"/>
<dbReference type="AlphaFoldDB" id="A0A1J4JIS9"/>
<comment type="caution">
    <text evidence="2">The sequence shown here is derived from an EMBL/GenBank/DDBJ whole genome shotgun (WGS) entry which is preliminary data.</text>
</comment>
<gene>
    <name evidence="2" type="ORF">TRFO_08618</name>
</gene>
<evidence type="ECO:0000313" key="2">
    <source>
        <dbReference type="EMBL" id="OHS99054.1"/>
    </source>
</evidence>
<reference evidence="2" key="1">
    <citation type="submission" date="2016-10" db="EMBL/GenBank/DDBJ databases">
        <authorList>
            <person name="Benchimol M."/>
            <person name="Almeida L.G."/>
            <person name="Vasconcelos A.T."/>
            <person name="Perreira-Neves A."/>
            <person name="Rosa I.A."/>
            <person name="Tasca T."/>
            <person name="Bogo M.R."/>
            <person name="de Souza W."/>
        </authorList>
    </citation>
    <scope>NUCLEOTIDE SEQUENCE [LARGE SCALE GENOMIC DNA]</scope>
    <source>
        <strain evidence="2">K</strain>
    </source>
</reference>
<keyword evidence="3" id="KW-1185">Reference proteome</keyword>
<accession>A0A1J4JIS9</accession>
<dbReference type="EMBL" id="MLAK01001026">
    <property type="protein sequence ID" value="OHS99054.1"/>
    <property type="molecule type" value="Genomic_DNA"/>
</dbReference>
<dbReference type="GeneID" id="94829103"/>
<dbReference type="VEuPathDB" id="TrichDB:TRFO_08618"/>
<dbReference type="Gene3D" id="3.80.10.10">
    <property type="entry name" value="Ribonuclease Inhibitor"/>
    <property type="match status" value="1"/>
</dbReference>
<name>A0A1J4JIS9_9EUKA</name>
<dbReference type="InterPro" id="IPR032675">
    <property type="entry name" value="LRR_dom_sf"/>
</dbReference>